<proteinExistence type="predicted"/>
<dbReference type="Pfam" id="PF08242">
    <property type="entry name" value="Methyltransf_12"/>
    <property type="match status" value="1"/>
</dbReference>
<keyword evidence="2" id="KW-0808">Transferase</keyword>
<dbReference type="EC" id="2.1.-.-" evidence="2"/>
<keyword evidence="2" id="KW-0489">Methyltransferase</keyword>
<sequence>MSAVDRGHPAYRGQAAYNRLFLSIYDTYVYGISSPVAWRCPKRHLLDLYDRHVAADHLDVGVATGLLLDQCRFPVADPRLTLMDLNGVSLAHAARRLRRYAPRVHRADVLEPWGLPPDSVDSIGMFNLLHCLPGALPDKAVVFDHARAVLRPGGTLFGTTILGQGPAHNWLARGQLAAANWRGIMSNRRDRRADLEAALARAFTRYDVTVVGSVALFVGHADS</sequence>
<evidence type="ECO:0000313" key="3">
    <source>
        <dbReference type="Proteomes" id="UP001183410"/>
    </source>
</evidence>
<evidence type="ECO:0000259" key="1">
    <source>
        <dbReference type="Pfam" id="PF08242"/>
    </source>
</evidence>
<comment type="caution">
    <text evidence="2">The sequence shown here is derived from an EMBL/GenBank/DDBJ whole genome shotgun (WGS) entry which is preliminary data.</text>
</comment>
<accession>A0ABU2JV21</accession>
<gene>
    <name evidence="2" type="ORF">RM844_20890</name>
</gene>
<keyword evidence="3" id="KW-1185">Reference proteome</keyword>
<dbReference type="InterPro" id="IPR029063">
    <property type="entry name" value="SAM-dependent_MTases_sf"/>
</dbReference>
<organism evidence="2 3">
    <name type="scientific">Streptomyces chisholmiae</name>
    <dbReference type="NCBI Taxonomy" id="3075540"/>
    <lineage>
        <taxon>Bacteria</taxon>
        <taxon>Bacillati</taxon>
        <taxon>Actinomycetota</taxon>
        <taxon>Actinomycetes</taxon>
        <taxon>Kitasatosporales</taxon>
        <taxon>Streptomycetaceae</taxon>
        <taxon>Streptomyces</taxon>
    </lineage>
</organism>
<dbReference type="RefSeq" id="WP_311668829.1">
    <property type="nucleotide sequence ID" value="NZ_JAVREO010000012.1"/>
</dbReference>
<dbReference type="PIRSF" id="PIRSF011491">
    <property type="entry name" value="Mtase_YbcY_prd"/>
    <property type="match status" value="1"/>
</dbReference>
<protein>
    <submittedName>
        <fullName evidence="2">Class I SAM-dependent methyltransferase</fullName>
        <ecNumber evidence="2">2.1.-.-</ecNumber>
    </submittedName>
</protein>
<dbReference type="Proteomes" id="UP001183410">
    <property type="component" value="Unassembled WGS sequence"/>
</dbReference>
<evidence type="ECO:0000313" key="2">
    <source>
        <dbReference type="EMBL" id="MDT0268747.1"/>
    </source>
</evidence>
<reference evidence="3" key="1">
    <citation type="submission" date="2023-07" db="EMBL/GenBank/DDBJ databases">
        <title>30 novel species of actinomycetes from the DSMZ collection.</title>
        <authorList>
            <person name="Nouioui I."/>
        </authorList>
    </citation>
    <scope>NUCLEOTIDE SEQUENCE [LARGE SCALE GENOMIC DNA]</scope>
    <source>
        <strain evidence="3">DSM 44915</strain>
    </source>
</reference>
<dbReference type="GO" id="GO:0032259">
    <property type="term" value="P:methylation"/>
    <property type="evidence" value="ECO:0007669"/>
    <property type="project" value="UniProtKB-KW"/>
</dbReference>
<dbReference type="EMBL" id="JAVREO010000012">
    <property type="protein sequence ID" value="MDT0268747.1"/>
    <property type="molecule type" value="Genomic_DNA"/>
</dbReference>
<dbReference type="SUPFAM" id="SSF53335">
    <property type="entry name" value="S-adenosyl-L-methionine-dependent methyltransferases"/>
    <property type="match status" value="1"/>
</dbReference>
<dbReference type="Gene3D" id="3.40.50.150">
    <property type="entry name" value="Vaccinia Virus protein VP39"/>
    <property type="match status" value="1"/>
</dbReference>
<feature type="domain" description="Methyltransferase type 12" evidence="1">
    <location>
        <begin position="58"/>
        <end position="156"/>
    </location>
</feature>
<dbReference type="CDD" id="cd02440">
    <property type="entry name" value="AdoMet_MTases"/>
    <property type="match status" value="1"/>
</dbReference>
<dbReference type="InterPro" id="IPR016584">
    <property type="entry name" value="MeTrfase_VrtF"/>
</dbReference>
<dbReference type="GO" id="GO:0008168">
    <property type="term" value="F:methyltransferase activity"/>
    <property type="evidence" value="ECO:0007669"/>
    <property type="project" value="UniProtKB-KW"/>
</dbReference>
<dbReference type="InterPro" id="IPR013217">
    <property type="entry name" value="Methyltransf_12"/>
</dbReference>
<name>A0ABU2JV21_9ACTN</name>